<reference evidence="3 4" key="1">
    <citation type="journal article" date="2023" name="bioRxiv">
        <title>Conserved and derived expression patterns and positive selection on dental genes reveal complex evolutionary context of ever-growing rodent molars.</title>
        <authorList>
            <person name="Calamari Z.T."/>
            <person name="Song A."/>
            <person name="Cohen E."/>
            <person name="Akter M."/>
            <person name="Roy R.D."/>
            <person name="Hallikas O."/>
            <person name="Christensen M.M."/>
            <person name="Li P."/>
            <person name="Marangoni P."/>
            <person name="Jernvall J."/>
            <person name="Klein O.D."/>
        </authorList>
    </citation>
    <scope>NUCLEOTIDE SEQUENCE [LARGE SCALE GENOMIC DNA]</scope>
    <source>
        <strain evidence="3">V071</strain>
    </source>
</reference>
<gene>
    <name evidence="3" type="ORF">U0070_009665</name>
</gene>
<dbReference type="GO" id="GO:0030276">
    <property type="term" value="F:clathrin binding"/>
    <property type="evidence" value="ECO:0007669"/>
    <property type="project" value="InterPro"/>
</dbReference>
<dbReference type="InterPro" id="IPR046359">
    <property type="entry name" value="Aftin-like"/>
</dbReference>
<accession>A0AAW0H8R2</accession>
<dbReference type="GO" id="GO:0030121">
    <property type="term" value="C:AP-1 adaptor complex"/>
    <property type="evidence" value="ECO:0007669"/>
    <property type="project" value="TreeGrafter"/>
</dbReference>
<feature type="domain" description="Aftiphilin clathrin-binding box" evidence="2">
    <location>
        <begin position="195"/>
        <end position="274"/>
    </location>
</feature>
<protein>
    <recommendedName>
        <fullName evidence="2">Aftiphilin clathrin-binding box domain-containing protein</fullName>
    </recommendedName>
</protein>
<comment type="caution">
    <text evidence="3">The sequence shown here is derived from an EMBL/GenBank/DDBJ whole genome shotgun (WGS) entry which is preliminary data.</text>
</comment>
<dbReference type="PANTHER" id="PTHR16156:SF7">
    <property type="entry name" value="CLATHRIN BINDING BOX OF AFTIPHILIN CONTAINING 1"/>
    <property type="match status" value="1"/>
</dbReference>
<feature type="region of interest" description="Disordered" evidence="1">
    <location>
        <begin position="1"/>
        <end position="35"/>
    </location>
</feature>
<keyword evidence="4" id="KW-1185">Reference proteome</keyword>
<dbReference type="EMBL" id="JBBHLL010000729">
    <property type="protein sequence ID" value="KAK7798121.1"/>
    <property type="molecule type" value="Genomic_DNA"/>
</dbReference>
<organism evidence="3 4">
    <name type="scientific">Myodes glareolus</name>
    <name type="common">Bank vole</name>
    <name type="synonym">Clethrionomys glareolus</name>
    <dbReference type="NCBI Taxonomy" id="447135"/>
    <lineage>
        <taxon>Eukaryota</taxon>
        <taxon>Metazoa</taxon>
        <taxon>Chordata</taxon>
        <taxon>Craniata</taxon>
        <taxon>Vertebrata</taxon>
        <taxon>Euteleostomi</taxon>
        <taxon>Mammalia</taxon>
        <taxon>Eutheria</taxon>
        <taxon>Euarchontoglires</taxon>
        <taxon>Glires</taxon>
        <taxon>Rodentia</taxon>
        <taxon>Myomorpha</taxon>
        <taxon>Muroidea</taxon>
        <taxon>Cricetidae</taxon>
        <taxon>Arvicolinae</taxon>
        <taxon>Myodes</taxon>
    </lineage>
</organism>
<evidence type="ECO:0000313" key="4">
    <source>
        <dbReference type="Proteomes" id="UP001488838"/>
    </source>
</evidence>
<dbReference type="InterPro" id="IPR029205">
    <property type="entry name" value="Clathrin-bd"/>
</dbReference>
<name>A0AAW0H8R2_MYOGA</name>
<evidence type="ECO:0000256" key="1">
    <source>
        <dbReference type="SAM" id="MobiDB-lite"/>
    </source>
</evidence>
<dbReference type="AlphaFoldDB" id="A0AAW0H8R2"/>
<sequence length="357" mass="39528">MQGGQEVRRESASDLVQDPGEGSLHQTAGEQSGDDLERRRLCCDGPLTLLDAKASGFRLEEGLPTCTLSCLHPGELSGGWGEFEGFRESSAKSEQFAQSFELLGRAAEHQSLKTPSIPKEHGSYQMQRGGPWVTGTAADPSSESILSYEKVFRFAFQEVPVERTTEDICSLDHFLEISSEENGGLASVPRLCSESRKLWRALQNTDTVSTTLRLWSESHCREKLLPVLGVDAAQKSLSGDQGHVLEGSDLRKPEELLAVSSFHLHHCKALIQTKVSRVRGPIPLSVHQEYPRTGKGVKKLGWHNSLRDVWQQTGQPGHLQPVSEDSTTRTWTLHHHSTKKTFTPRNLKVALFNNSVC</sequence>
<evidence type="ECO:0000313" key="3">
    <source>
        <dbReference type="EMBL" id="KAK7798121.1"/>
    </source>
</evidence>
<dbReference type="Proteomes" id="UP001488838">
    <property type="component" value="Unassembled WGS sequence"/>
</dbReference>
<dbReference type="PANTHER" id="PTHR16156">
    <property type="entry name" value="AFTIPHILIN A-RELATED"/>
    <property type="match status" value="1"/>
</dbReference>
<evidence type="ECO:0000259" key="2">
    <source>
        <dbReference type="Pfam" id="PF15045"/>
    </source>
</evidence>
<dbReference type="GO" id="GO:0032588">
    <property type="term" value="C:trans-Golgi network membrane"/>
    <property type="evidence" value="ECO:0007669"/>
    <property type="project" value="InterPro"/>
</dbReference>
<feature type="compositionally biased region" description="Basic and acidic residues" evidence="1">
    <location>
        <begin position="1"/>
        <end position="12"/>
    </location>
</feature>
<proteinExistence type="predicted"/>
<dbReference type="Pfam" id="PF15045">
    <property type="entry name" value="Clathrin_bdg"/>
    <property type="match status" value="1"/>
</dbReference>